<feature type="compositionally biased region" description="Polar residues" evidence="1">
    <location>
        <begin position="55"/>
        <end position="71"/>
    </location>
</feature>
<dbReference type="AlphaFoldDB" id="A0A645IQB0"/>
<feature type="region of interest" description="Disordered" evidence="1">
    <location>
        <begin position="50"/>
        <end position="71"/>
    </location>
</feature>
<evidence type="ECO:0000313" key="2">
    <source>
        <dbReference type="EMBL" id="MPN53417.1"/>
    </source>
</evidence>
<organism evidence="2">
    <name type="scientific">bioreactor metagenome</name>
    <dbReference type="NCBI Taxonomy" id="1076179"/>
    <lineage>
        <taxon>unclassified sequences</taxon>
        <taxon>metagenomes</taxon>
        <taxon>ecological metagenomes</taxon>
    </lineage>
</organism>
<reference evidence="2" key="1">
    <citation type="submission" date="2019-08" db="EMBL/GenBank/DDBJ databases">
        <authorList>
            <person name="Kucharzyk K."/>
            <person name="Murdoch R.W."/>
            <person name="Higgins S."/>
            <person name="Loffler F."/>
        </authorList>
    </citation>
    <scope>NUCLEOTIDE SEQUENCE</scope>
</reference>
<name>A0A645IQB0_9ZZZZ</name>
<protein>
    <submittedName>
        <fullName evidence="2">Uncharacterized protein</fullName>
    </submittedName>
</protein>
<gene>
    <name evidence="2" type="ORF">SDC9_201081</name>
</gene>
<accession>A0A645IQB0</accession>
<comment type="caution">
    <text evidence="2">The sequence shown here is derived from an EMBL/GenBank/DDBJ whole genome shotgun (WGS) entry which is preliminary data.</text>
</comment>
<dbReference type="EMBL" id="VSSQ01120523">
    <property type="protein sequence ID" value="MPN53417.1"/>
    <property type="molecule type" value="Genomic_DNA"/>
</dbReference>
<evidence type="ECO:0000256" key="1">
    <source>
        <dbReference type="SAM" id="MobiDB-lite"/>
    </source>
</evidence>
<sequence length="122" mass="13609">MSPHEFPVKIHIDQALINLRDAVLQPGWYRKLFVLHRENQVCLNRLRDSQPVEAHQSTHTSRNNRAGAGHTNTARDIGLVAQREITPIQLDAIGLAVIVKNLDARLEQTDSAVIAIEQHVAG</sequence>
<proteinExistence type="predicted"/>